<sequence>MGRKLNLSHLSDEECKQVLAVIQRDFNVRQNEKDRIIKIQGAVENEAQKRLVLSRQLEFNKKHCICCFSTFGLIFNKKVKCEKCNFFICKDCKKQQDDNKEIICLPCDQQRELQERACQWYYDEMKAKFRRFGSAKVVRSLYKRQSESGTSESEHNSDSGVDHPFSPLLKKGGAFKRDGSADTIDEETNTDLDDTGSAKVYSSLLLQNPDWLKNYKPPSESIGVQFPDDDVDRSGKDYFDLLGEDRADGGERLQDNDGDDTDSDLYARRCHARLHPKVVTPDNQQTKPKANKTSQSNTKRDSGSSSTSSSSSSSQNTLQPPDKARDGVCMLSPIQEVSSPESSETQDADSVSKRTGADGSVFRFPQSEEGKRDGKLWTREGLEEEQDVRKKG</sequence>
<dbReference type="GO" id="GO:0017022">
    <property type="term" value="F:myosin binding"/>
    <property type="evidence" value="ECO:0007669"/>
    <property type="project" value="TreeGrafter"/>
</dbReference>
<dbReference type="SUPFAM" id="SSF57903">
    <property type="entry name" value="FYVE/PHD zinc finger"/>
    <property type="match status" value="1"/>
</dbReference>
<feature type="compositionally biased region" description="Polar residues" evidence="1">
    <location>
        <begin position="335"/>
        <end position="349"/>
    </location>
</feature>
<feature type="compositionally biased region" description="Polar residues" evidence="1">
    <location>
        <begin position="281"/>
        <end position="297"/>
    </location>
</feature>
<feature type="region of interest" description="Disordered" evidence="1">
    <location>
        <begin position="146"/>
        <end position="195"/>
    </location>
</feature>
<dbReference type="Proteomes" id="UP000230750">
    <property type="component" value="Unassembled WGS sequence"/>
</dbReference>
<dbReference type="InterPro" id="IPR010911">
    <property type="entry name" value="Rab_BD"/>
</dbReference>
<dbReference type="GO" id="GO:0006886">
    <property type="term" value="P:intracellular protein transport"/>
    <property type="evidence" value="ECO:0007669"/>
    <property type="project" value="InterPro"/>
</dbReference>
<dbReference type="OrthoDB" id="10072397at2759"/>
<evidence type="ECO:0000259" key="2">
    <source>
        <dbReference type="PROSITE" id="PS50916"/>
    </source>
</evidence>
<feature type="domain" description="RabBD" evidence="2">
    <location>
        <begin position="4"/>
        <end position="124"/>
    </location>
</feature>
<evidence type="ECO:0000313" key="3">
    <source>
        <dbReference type="EMBL" id="PIK44949.1"/>
    </source>
</evidence>
<reference evidence="3 4" key="1">
    <citation type="journal article" date="2017" name="PLoS Biol.">
        <title>The sea cucumber genome provides insights into morphological evolution and visceral regeneration.</title>
        <authorList>
            <person name="Zhang X."/>
            <person name="Sun L."/>
            <person name="Yuan J."/>
            <person name="Sun Y."/>
            <person name="Gao Y."/>
            <person name="Zhang L."/>
            <person name="Li S."/>
            <person name="Dai H."/>
            <person name="Hamel J.F."/>
            <person name="Liu C."/>
            <person name="Yu Y."/>
            <person name="Liu S."/>
            <person name="Lin W."/>
            <person name="Guo K."/>
            <person name="Jin S."/>
            <person name="Xu P."/>
            <person name="Storey K.B."/>
            <person name="Huan P."/>
            <person name="Zhang T."/>
            <person name="Zhou Y."/>
            <person name="Zhang J."/>
            <person name="Lin C."/>
            <person name="Li X."/>
            <person name="Xing L."/>
            <person name="Huo D."/>
            <person name="Sun M."/>
            <person name="Wang L."/>
            <person name="Mercier A."/>
            <person name="Li F."/>
            <person name="Yang H."/>
            <person name="Xiang J."/>
        </authorList>
    </citation>
    <scope>NUCLEOTIDE SEQUENCE [LARGE SCALE GENOMIC DNA]</scope>
    <source>
        <strain evidence="3">Shaxun</strain>
        <tissue evidence="3">Muscle</tissue>
    </source>
</reference>
<evidence type="ECO:0000313" key="4">
    <source>
        <dbReference type="Proteomes" id="UP000230750"/>
    </source>
</evidence>
<dbReference type="EMBL" id="MRZV01000743">
    <property type="protein sequence ID" value="PIK44949.1"/>
    <property type="molecule type" value="Genomic_DNA"/>
</dbReference>
<dbReference type="STRING" id="307972.A0A2G8KAG0"/>
<dbReference type="Pfam" id="PF02318">
    <property type="entry name" value="FYVE_2"/>
    <property type="match status" value="1"/>
</dbReference>
<proteinExistence type="predicted"/>
<dbReference type="InterPro" id="IPR013083">
    <property type="entry name" value="Znf_RING/FYVE/PHD"/>
</dbReference>
<dbReference type="PROSITE" id="PS50916">
    <property type="entry name" value="RABBD"/>
    <property type="match status" value="1"/>
</dbReference>
<dbReference type="InterPro" id="IPR011011">
    <property type="entry name" value="Znf_FYVE_PHD"/>
</dbReference>
<organism evidence="3 4">
    <name type="scientific">Stichopus japonicus</name>
    <name type="common">Sea cucumber</name>
    <dbReference type="NCBI Taxonomy" id="307972"/>
    <lineage>
        <taxon>Eukaryota</taxon>
        <taxon>Metazoa</taxon>
        <taxon>Echinodermata</taxon>
        <taxon>Eleutherozoa</taxon>
        <taxon>Echinozoa</taxon>
        <taxon>Holothuroidea</taxon>
        <taxon>Aspidochirotacea</taxon>
        <taxon>Aspidochirotida</taxon>
        <taxon>Stichopodidae</taxon>
        <taxon>Apostichopus</taxon>
    </lineage>
</organism>
<keyword evidence="4" id="KW-1185">Reference proteome</keyword>
<feature type="compositionally biased region" description="Low complexity" evidence="1">
    <location>
        <begin position="303"/>
        <end position="314"/>
    </location>
</feature>
<evidence type="ECO:0000256" key="1">
    <source>
        <dbReference type="SAM" id="MobiDB-lite"/>
    </source>
</evidence>
<feature type="region of interest" description="Disordered" evidence="1">
    <location>
        <begin position="212"/>
        <end position="392"/>
    </location>
</feature>
<protein>
    <recommendedName>
        <fullName evidence="2">RabBD domain-containing protein</fullName>
    </recommendedName>
</protein>
<feature type="compositionally biased region" description="Basic and acidic residues" evidence="1">
    <location>
        <begin position="366"/>
        <end position="392"/>
    </location>
</feature>
<dbReference type="InterPro" id="IPR051745">
    <property type="entry name" value="Intracell_Transport_Effector"/>
</dbReference>
<dbReference type="GO" id="GO:0031267">
    <property type="term" value="F:small GTPase binding"/>
    <property type="evidence" value="ECO:0007669"/>
    <property type="project" value="InterPro"/>
</dbReference>
<dbReference type="InterPro" id="IPR041282">
    <property type="entry name" value="FYVE_2"/>
</dbReference>
<feature type="compositionally biased region" description="Basic and acidic residues" evidence="1">
    <location>
        <begin position="152"/>
        <end position="161"/>
    </location>
</feature>
<dbReference type="GO" id="GO:0030864">
    <property type="term" value="C:cortical actin cytoskeleton"/>
    <property type="evidence" value="ECO:0007669"/>
    <property type="project" value="TreeGrafter"/>
</dbReference>
<comment type="caution">
    <text evidence="3">The sequence shown here is derived from an EMBL/GenBank/DDBJ whole genome shotgun (WGS) entry which is preliminary data.</text>
</comment>
<accession>A0A2G8KAG0</accession>
<dbReference type="FunFam" id="3.30.40.10:FF:000018">
    <property type="entry name" value="Synaptotagmin-like 5, isoform CRA_a"/>
    <property type="match status" value="1"/>
</dbReference>
<gene>
    <name evidence="3" type="ORF">BSL78_18208</name>
</gene>
<feature type="compositionally biased region" description="Acidic residues" evidence="1">
    <location>
        <begin position="183"/>
        <end position="194"/>
    </location>
</feature>
<feature type="compositionally biased region" description="Basic and acidic residues" evidence="1">
    <location>
        <begin position="232"/>
        <end position="255"/>
    </location>
</feature>
<dbReference type="PANTHER" id="PTHR14555:SF3">
    <property type="entry name" value="RABBD DOMAIN-CONTAINING PROTEIN"/>
    <property type="match status" value="1"/>
</dbReference>
<dbReference type="Gene3D" id="3.30.40.10">
    <property type="entry name" value="Zinc/RING finger domain, C3HC4 (zinc finger)"/>
    <property type="match status" value="1"/>
</dbReference>
<dbReference type="PANTHER" id="PTHR14555">
    <property type="entry name" value="MYELIN-ASSOCIATED OLIGODENDROCYTIC BASIC PROTEIN MOBP -RELATED"/>
    <property type="match status" value="1"/>
</dbReference>
<dbReference type="AlphaFoldDB" id="A0A2G8KAG0"/>
<name>A0A2G8KAG0_STIJA</name>
<dbReference type="GO" id="GO:0003779">
    <property type="term" value="F:actin binding"/>
    <property type="evidence" value="ECO:0007669"/>
    <property type="project" value="TreeGrafter"/>
</dbReference>